<protein>
    <submittedName>
        <fullName evidence="3">Pilus assembly protein</fullName>
    </submittedName>
</protein>
<evidence type="ECO:0000313" key="3">
    <source>
        <dbReference type="EMBL" id="HIU24461.1"/>
    </source>
</evidence>
<organism evidence="3 4">
    <name type="scientific">Candidatus Coprovicinus avistercoris</name>
    <dbReference type="NCBI Taxonomy" id="2840754"/>
    <lineage>
        <taxon>Bacteria</taxon>
        <taxon>Bacillati</taxon>
        <taxon>Actinomycetota</taxon>
        <taxon>Coriobacteriia</taxon>
        <taxon>Coriobacteriales</taxon>
        <taxon>Coriobacteriaceae</taxon>
        <taxon>Coriobacteriaceae incertae sedis</taxon>
        <taxon>Candidatus Coprovicinus</taxon>
    </lineage>
</organism>
<dbReference type="Pfam" id="PF07811">
    <property type="entry name" value="TadE"/>
    <property type="match status" value="1"/>
</dbReference>
<dbReference type="Proteomes" id="UP000824078">
    <property type="component" value="Unassembled WGS sequence"/>
</dbReference>
<dbReference type="EMBL" id="DVMQ01000017">
    <property type="protein sequence ID" value="HIU24461.1"/>
    <property type="molecule type" value="Genomic_DNA"/>
</dbReference>
<name>A0A9D1HXN1_9ACTN</name>
<keyword evidence="1" id="KW-0812">Transmembrane</keyword>
<comment type="caution">
    <text evidence="3">The sequence shown here is derived from an EMBL/GenBank/DDBJ whole genome shotgun (WGS) entry which is preliminary data.</text>
</comment>
<proteinExistence type="predicted"/>
<reference evidence="3" key="1">
    <citation type="submission" date="2020-10" db="EMBL/GenBank/DDBJ databases">
        <authorList>
            <person name="Gilroy R."/>
        </authorList>
    </citation>
    <scope>NUCLEOTIDE SEQUENCE</scope>
    <source>
        <strain evidence="3">ChiHjej12B11-29160</strain>
    </source>
</reference>
<keyword evidence="1" id="KW-1133">Transmembrane helix</keyword>
<reference evidence="3" key="2">
    <citation type="journal article" date="2021" name="PeerJ">
        <title>Extensive microbial diversity within the chicken gut microbiome revealed by metagenomics and culture.</title>
        <authorList>
            <person name="Gilroy R."/>
            <person name="Ravi A."/>
            <person name="Getino M."/>
            <person name="Pursley I."/>
            <person name="Horton D.L."/>
            <person name="Alikhan N.F."/>
            <person name="Baker D."/>
            <person name="Gharbi K."/>
            <person name="Hall N."/>
            <person name="Watson M."/>
            <person name="Adriaenssens E.M."/>
            <person name="Foster-Nyarko E."/>
            <person name="Jarju S."/>
            <person name="Secka A."/>
            <person name="Antonio M."/>
            <person name="Oren A."/>
            <person name="Chaudhuri R.R."/>
            <person name="La Ragione R."/>
            <person name="Hildebrand F."/>
            <person name="Pallen M.J."/>
        </authorList>
    </citation>
    <scope>NUCLEOTIDE SEQUENCE</scope>
    <source>
        <strain evidence="3">ChiHjej12B11-29160</strain>
    </source>
</reference>
<evidence type="ECO:0000313" key="4">
    <source>
        <dbReference type="Proteomes" id="UP000824078"/>
    </source>
</evidence>
<evidence type="ECO:0000259" key="2">
    <source>
        <dbReference type="Pfam" id="PF07811"/>
    </source>
</evidence>
<sequence length="162" mass="17573">MLGKTFFCFEVSGQASVEAAALLPTIMIVILMLLQPACLLYTRSVMRSAAAQTARVVATASSENERECKEYALRRLQAIPNVSIFHEGGPRDWDIQISGLGEAEVCIEISGSVKPLPVIGGLTAALGASDHGTIQLHVEVTEQVRPEWLEGNYEDWVGAWDS</sequence>
<dbReference type="InterPro" id="IPR012495">
    <property type="entry name" value="TadE-like_dom"/>
</dbReference>
<feature type="transmembrane region" description="Helical" evidence="1">
    <location>
        <begin position="20"/>
        <end position="42"/>
    </location>
</feature>
<gene>
    <name evidence="3" type="ORF">IAD17_06020</name>
</gene>
<dbReference type="AlphaFoldDB" id="A0A9D1HXN1"/>
<feature type="domain" description="TadE-like" evidence="2">
    <location>
        <begin position="13"/>
        <end position="55"/>
    </location>
</feature>
<keyword evidence="1" id="KW-0472">Membrane</keyword>
<evidence type="ECO:0000256" key="1">
    <source>
        <dbReference type="SAM" id="Phobius"/>
    </source>
</evidence>
<accession>A0A9D1HXN1</accession>